<feature type="compositionally biased region" description="Polar residues" evidence="1">
    <location>
        <begin position="69"/>
        <end position="80"/>
    </location>
</feature>
<gene>
    <name evidence="2" type="ORF">AX774_g7321</name>
</gene>
<dbReference type="Proteomes" id="UP000188320">
    <property type="component" value="Unassembled WGS sequence"/>
</dbReference>
<evidence type="ECO:0000313" key="3">
    <source>
        <dbReference type="Proteomes" id="UP000188320"/>
    </source>
</evidence>
<dbReference type="AlphaFoldDB" id="A0A1R1PE86"/>
<evidence type="ECO:0000313" key="2">
    <source>
        <dbReference type="EMBL" id="OMH79271.1"/>
    </source>
</evidence>
<feature type="region of interest" description="Disordered" evidence="1">
    <location>
        <begin position="1"/>
        <end position="27"/>
    </location>
</feature>
<keyword evidence="3" id="KW-1185">Reference proteome</keyword>
<protein>
    <submittedName>
        <fullName evidence="2">Uncharacterized protein</fullName>
    </submittedName>
</protein>
<dbReference type="EMBL" id="LSSK01001611">
    <property type="protein sequence ID" value="OMH79271.1"/>
    <property type="molecule type" value="Genomic_DNA"/>
</dbReference>
<reference evidence="3" key="1">
    <citation type="submission" date="2017-01" db="EMBL/GenBank/DDBJ databases">
        <authorList>
            <person name="Wang Y."/>
            <person name="White M."/>
            <person name="Kvist S."/>
            <person name="Moncalvo J.-M."/>
        </authorList>
    </citation>
    <scope>NUCLEOTIDE SEQUENCE [LARGE SCALE GENOMIC DNA]</scope>
    <source>
        <strain evidence="3">COL-18-3</strain>
    </source>
</reference>
<evidence type="ECO:0000256" key="1">
    <source>
        <dbReference type="SAM" id="MobiDB-lite"/>
    </source>
</evidence>
<proteinExistence type="predicted"/>
<feature type="region of interest" description="Disordered" evidence="1">
    <location>
        <begin position="47"/>
        <end position="80"/>
    </location>
</feature>
<comment type="caution">
    <text evidence="2">The sequence shown here is derived from an EMBL/GenBank/DDBJ whole genome shotgun (WGS) entry which is preliminary data.</text>
</comment>
<name>A0A1R1PE86_ZANCU</name>
<accession>A0A1R1PE86</accession>
<sequence>MSANHENDPVKVGSTDPSSTDFALEHPKPAILRTTISREKQLLKQHQQNQVLAFSEPKKHKSKSKANKITAQNQTKNKPTPTIANLDFDVSQQLLSLLLPFERQSSKYDLWVELALLSKVYRKYRFQQRNTEKMFGQTQACQCTGVIKVNHKLVLYHPHKTARVLLASEEYKNHKKGEFLVPKLENITNTNNSVNHKVVFDYHQPNIVERPLTRTLDNGFGCNYVMGTEIKTPDLHNLDEPKHSSTSIGVSSDLCVSKNNTDSFRKNTTTQKNSAIFDPFSFDDDLGGKYST</sequence>
<organism evidence="2 3">
    <name type="scientific">Zancudomyces culisetae</name>
    <name type="common">Gut fungus</name>
    <name type="synonym">Smittium culisetae</name>
    <dbReference type="NCBI Taxonomy" id="1213189"/>
    <lineage>
        <taxon>Eukaryota</taxon>
        <taxon>Fungi</taxon>
        <taxon>Fungi incertae sedis</taxon>
        <taxon>Zoopagomycota</taxon>
        <taxon>Kickxellomycotina</taxon>
        <taxon>Harpellomycetes</taxon>
        <taxon>Harpellales</taxon>
        <taxon>Legeriomycetaceae</taxon>
        <taxon>Zancudomyces</taxon>
    </lineage>
</organism>